<dbReference type="PANTHER" id="PTHR45947">
    <property type="entry name" value="SULFOQUINOVOSYL TRANSFERASE SQD2"/>
    <property type="match status" value="1"/>
</dbReference>
<dbReference type="AlphaFoldDB" id="A0A1M4WZU8"/>
<proteinExistence type="predicted"/>
<feature type="domain" description="Glycosyltransferase subfamily 4-like N-terminal" evidence="2">
    <location>
        <begin position="28"/>
        <end position="186"/>
    </location>
</feature>
<dbReference type="Pfam" id="PF00534">
    <property type="entry name" value="Glycos_transf_1"/>
    <property type="match status" value="1"/>
</dbReference>
<name>A0A1M4WZU8_9BURK</name>
<dbReference type="GO" id="GO:0016757">
    <property type="term" value="F:glycosyltransferase activity"/>
    <property type="evidence" value="ECO:0007669"/>
    <property type="project" value="InterPro"/>
</dbReference>
<dbReference type="SUPFAM" id="SSF53756">
    <property type="entry name" value="UDP-Glycosyltransferase/glycogen phosphorylase"/>
    <property type="match status" value="1"/>
</dbReference>
<organism evidence="3 4">
    <name type="scientific">Lampropedia hyalina DSM 16112</name>
    <dbReference type="NCBI Taxonomy" id="1122156"/>
    <lineage>
        <taxon>Bacteria</taxon>
        <taxon>Pseudomonadati</taxon>
        <taxon>Pseudomonadota</taxon>
        <taxon>Betaproteobacteria</taxon>
        <taxon>Burkholderiales</taxon>
        <taxon>Comamonadaceae</taxon>
        <taxon>Lampropedia</taxon>
    </lineage>
</organism>
<dbReference type="Pfam" id="PF13579">
    <property type="entry name" value="Glyco_trans_4_4"/>
    <property type="match status" value="1"/>
</dbReference>
<evidence type="ECO:0000313" key="4">
    <source>
        <dbReference type="Proteomes" id="UP000184327"/>
    </source>
</evidence>
<dbReference type="InterPro" id="IPR028098">
    <property type="entry name" value="Glyco_trans_4-like_N"/>
</dbReference>
<accession>A0A1M4WZU8</accession>
<dbReference type="InterPro" id="IPR001296">
    <property type="entry name" value="Glyco_trans_1"/>
</dbReference>
<protein>
    <submittedName>
        <fullName evidence="3">Glycosyltransferase involved in cell wall bisynthesis</fullName>
    </submittedName>
</protein>
<evidence type="ECO:0000313" key="3">
    <source>
        <dbReference type="EMBL" id="SHE86647.1"/>
    </source>
</evidence>
<evidence type="ECO:0000259" key="1">
    <source>
        <dbReference type="Pfam" id="PF00534"/>
    </source>
</evidence>
<dbReference type="Proteomes" id="UP000184327">
    <property type="component" value="Unassembled WGS sequence"/>
</dbReference>
<dbReference type="InterPro" id="IPR050194">
    <property type="entry name" value="Glycosyltransferase_grp1"/>
</dbReference>
<feature type="domain" description="Glycosyl transferase family 1" evidence="1">
    <location>
        <begin position="207"/>
        <end position="371"/>
    </location>
</feature>
<dbReference type="RefSeq" id="WP_073355220.1">
    <property type="nucleotide sequence ID" value="NZ_FQUZ01000008.1"/>
</dbReference>
<reference evidence="3 4" key="1">
    <citation type="submission" date="2016-11" db="EMBL/GenBank/DDBJ databases">
        <authorList>
            <person name="Jaros S."/>
            <person name="Januszkiewicz K."/>
            <person name="Wedrychowicz H."/>
        </authorList>
    </citation>
    <scope>NUCLEOTIDE SEQUENCE [LARGE SCALE GENOMIC DNA]</scope>
    <source>
        <strain evidence="3 4">DSM 16112</strain>
    </source>
</reference>
<evidence type="ECO:0000259" key="2">
    <source>
        <dbReference type="Pfam" id="PF13579"/>
    </source>
</evidence>
<dbReference type="STRING" id="1122156.SAMN02745117_00954"/>
<dbReference type="EMBL" id="FQUZ01000008">
    <property type="protein sequence ID" value="SHE86647.1"/>
    <property type="molecule type" value="Genomic_DNA"/>
</dbReference>
<sequence>MQRLPPHRAASTPHRILHIGKFHPPYRGGMETYLADLLRQQRASGMDARALVHGTPLPEDPPWLTRLKVQIHMIFTPIALGFPWAIVRHLRSFRPDVLHLHMPNVAVFWLLLIPAARRVPWVVHWHSDVVVSDQQRTLALAYRLYRPFETGILAQARYVIATSPPYLQASATLRPWRDKCVAIPLGLHEPDEHTPETIDNPAATPPLPWKTGHLRVLSIGRLTYYKGFETLIRAVCGMEQVQLLIVGGGDLQPRLQTLIDELQPHTGPAAPVQLLGNVTEAQKFALLESCEVFALASLERTEAFGLALVEAMQFGKPCVVSDLPGSGMPWLIRQSGAGLCIPLGDIQAWRMGLQHLQQHPKLRHTLGLAGQQAARRLFSIDSSSLQVHSLYRAMLPENRQASQQRLLVVPLHHPLEANALHKALEWLRTLQQWGDVVLVNEVGNAPAFQALLKRQAAQAGMVVIHLPGEGDALHTIQTGVRWALRGGYRQCLQLPAGTLACASNRASLPTALEQLIAASHDEVDWLVGVPAHQAPHRPRVTVRWIQRLTGLCPHTHLAHSLQLCHRAAMVQLLHAPASMLDVPELGIPVLMRQAGLRTQTIRLPSLDRPPATAAPKAVHLLRRSHFLLEAAVMYLATWRGRPSDDSRSG</sequence>
<keyword evidence="3" id="KW-0808">Transferase</keyword>
<keyword evidence="4" id="KW-1185">Reference proteome</keyword>
<dbReference type="PANTHER" id="PTHR45947:SF3">
    <property type="entry name" value="SULFOQUINOVOSYL TRANSFERASE SQD2"/>
    <property type="match status" value="1"/>
</dbReference>
<dbReference type="Gene3D" id="3.40.50.2000">
    <property type="entry name" value="Glycogen Phosphorylase B"/>
    <property type="match status" value="2"/>
</dbReference>
<gene>
    <name evidence="3" type="ORF">SAMN02745117_00954</name>
</gene>
<dbReference type="OrthoDB" id="9802525at2"/>